<reference evidence="1 2" key="1">
    <citation type="submission" date="2020-04" db="EMBL/GenBank/DDBJ databases">
        <title>Flammeovirgaceae bacterium KN852 isolated from deep sea.</title>
        <authorList>
            <person name="Zhang D.-C."/>
        </authorList>
    </citation>
    <scope>NUCLEOTIDE SEQUENCE [LARGE SCALE GENOMIC DNA]</scope>
    <source>
        <strain evidence="1 2">KN852</strain>
    </source>
</reference>
<dbReference type="GO" id="GO:0032259">
    <property type="term" value="P:methylation"/>
    <property type="evidence" value="ECO:0007669"/>
    <property type="project" value="UniProtKB-KW"/>
</dbReference>
<evidence type="ECO:0000313" key="2">
    <source>
        <dbReference type="Proteomes" id="UP000559010"/>
    </source>
</evidence>
<dbReference type="AlphaFoldDB" id="A0A848IWB4"/>
<protein>
    <submittedName>
        <fullName evidence="1">Class I SAM-dependent methyltransferase</fullName>
    </submittedName>
</protein>
<dbReference type="GO" id="GO:0008168">
    <property type="term" value="F:methyltransferase activity"/>
    <property type="evidence" value="ECO:0007669"/>
    <property type="project" value="UniProtKB-KW"/>
</dbReference>
<name>A0A848IWB4_9BACT</name>
<comment type="caution">
    <text evidence="1">The sequence shown here is derived from an EMBL/GenBank/DDBJ whole genome shotgun (WGS) entry which is preliminary data.</text>
</comment>
<dbReference type="RefSeq" id="WP_169681116.1">
    <property type="nucleotide sequence ID" value="NZ_JABBNU010000006.1"/>
</dbReference>
<proteinExistence type="predicted"/>
<dbReference type="Gene3D" id="3.40.50.150">
    <property type="entry name" value="Vaccinia Virus protein VP39"/>
    <property type="match status" value="1"/>
</dbReference>
<accession>A0A848IWB4</accession>
<keyword evidence="1" id="KW-0808">Transferase</keyword>
<sequence length="174" mass="20321">MRKTLNKSDLDRWRKRSSFDENWDSRTIKMASYVQPNSSVIEFGAGRLVLKDHLPANCNYTPSDIVERGHNTLVIDLNKYPLPDLDNFDYAIFSGVLEYVNKLPKFVDFLSPRMKTIVASYATLEKNKLRGIHGWVNSYTEQQFVEIFENSGYVMSEKAFWKNQTIYVFENKKS</sequence>
<dbReference type="InterPro" id="IPR029063">
    <property type="entry name" value="SAM-dependent_MTases_sf"/>
</dbReference>
<evidence type="ECO:0000313" key="1">
    <source>
        <dbReference type="EMBL" id="NMM48803.1"/>
    </source>
</evidence>
<dbReference type="SUPFAM" id="SSF53335">
    <property type="entry name" value="S-adenosyl-L-methionine-dependent methyltransferases"/>
    <property type="match status" value="1"/>
</dbReference>
<keyword evidence="1" id="KW-0489">Methyltransferase</keyword>
<gene>
    <name evidence="1" type="ORF">HH304_10365</name>
</gene>
<dbReference type="Proteomes" id="UP000559010">
    <property type="component" value="Unassembled WGS sequence"/>
</dbReference>
<dbReference type="EMBL" id="JABBNU010000006">
    <property type="protein sequence ID" value="NMM48803.1"/>
    <property type="molecule type" value="Genomic_DNA"/>
</dbReference>
<keyword evidence="2" id="KW-1185">Reference proteome</keyword>
<organism evidence="1 2">
    <name type="scientific">Marinigracilibium pacificum</name>
    <dbReference type="NCBI Taxonomy" id="2729599"/>
    <lineage>
        <taxon>Bacteria</taxon>
        <taxon>Pseudomonadati</taxon>
        <taxon>Bacteroidota</taxon>
        <taxon>Cytophagia</taxon>
        <taxon>Cytophagales</taxon>
        <taxon>Flammeovirgaceae</taxon>
        <taxon>Marinigracilibium</taxon>
    </lineage>
</organism>